<dbReference type="InterPro" id="IPR035965">
    <property type="entry name" value="PAS-like_dom_sf"/>
</dbReference>
<feature type="domain" description="PAS" evidence="6">
    <location>
        <begin position="134"/>
        <end position="179"/>
    </location>
</feature>
<evidence type="ECO:0000259" key="6">
    <source>
        <dbReference type="PROSITE" id="PS50112"/>
    </source>
</evidence>
<dbReference type="InterPro" id="IPR050498">
    <property type="entry name" value="Ycf3"/>
</dbReference>
<dbReference type="SUPFAM" id="SSF52172">
    <property type="entry name" value="CheY-like"/>
    <property type="match status" value="1"/>
</dbReference>
<dbReference type="PANTHER" id="PTHR44858:SF1">
    <property type="entry name" value="UDP-N-ACETYLGLUCOSAMINE--PEPTIDE N-ACETYLGLUCOSAMINYLTRANSFERASE SPINDLY-RELATED"/>
    <property type="match status" value="1"/>
</dbReference>
<keyword evidence="1" id="KW-0677">Repeat</keyword>
<evidence type="ECO:0000259" key="5">
    <source>
        <dbReference type="PROSITE" id="PS50110"/>
    </source>
</evidence>
<dbReference type="NCBIfam" id="TIGR00229">
    <property type="entry name" value="sensory_box"/>
    <property type="match status" value="1"/>
</dbReference>
<keyword evidence="2 4" id="KW-0802">TPR repeat</keyword>
<name>A7I6F2_METB6</name>
<dbReference type="InterPro" id="IPR011006">
    <property type="entry name" value="CheY-like_superfamily"/>
</dbReference>
<dbReference type="SUPFAM" id="SSF55785">
    <property type="entry name" value="PYP-like sensor domain (PAS domain)"/>
    <property type="match status" value="1"/>
</dbReference>
<dbReference type="Gene3D" id="3.30.450.20">
    <property type="entry name" value="PAS domain"/>
    <property type="match status" value="1"/>
</dbReference>
<dbReference type="Pfam" id="PF13432">
    <property type="entry name" value="TPR_16"/>
    <property type="match status" value="2"/>
</dbReference>
<dbReference type="GeneID" id="5411578"/>
<sequence>MLSVLIIDDEEEVLSVTRMFLERFGDMKVVTSGSAKDSLSLLNNQTFDAIIVDYDMPEINGIEFLKILRSKGDATPVIIFTGVGREYAAIEALNNGANFYLKKGEEIQPQLREMVHMIRRAVEGKVVGKGIGTTQKILSDAVRFISEPAFALDRDGKVIAWNHSMEMFSGVAAADMVGKGDRVYAVPFFGRKVPLLVDMVFEDEHVIRKNNFSIISKEEGTILAWAKAPAKEGGERILWMKATPLYDGRGIFVGIIGAIRDITHSVGTDLLLQKEEESSGKVEKVDVPTGQGKMFDRLLGKSKSNYQEGLRLYYREGKYEEAIAAFDRALEIEPSHAWAWHDRGVCLRALERNEDALASISKALELSPSDEEILFTCGATLQKLGILRDDNQILSAAVDAYNQLLDKNPSDADAWNNMGICVQAMGRDDLSRQYFERAKDLRRYNKEKIRRRNLESLV</sequence>
<evidence type="ECO:0000313" key="9">
    <source>
        <dbReference type="Proteomes" id="UP000002408"/>
    </source>
</evidence>
<keyword evidence="3" id="KW-0597">Phosphoprotein</keyword>
<dbReference type="CDD" id="cd00130">
    <property type="entry name" value="PAS"/>
    <property type="match status" value="1"/>
</dbReference>
<dbReference type="eggNOG" id="arCOG02385">
    <property type="taxonomic scope" value="Archaea"/>
</dbReference>
<dbReference type="SMART" id="SM00448">
    <property type="entry name" value="REC"/>
    <property type="match status" value="1"/>
</dbReference>
<proteinExistence type="predicted"/>
<dbReference type="SUPFAM" id="SSF48452">
    <property type="entry name" value="TPR-like"/>
    <property type="match status" value="1"/>
</dbReference>
<feature type="domain" description="PAC" evidence="7">
    <location>
        <begin position="216"/>
        <end position="274"/>
    </location>
</feature>
<evidence type="ECO:0000256" key="3">
    <source>
        <dbReference type="PROSITE-ProRule" id="PRU00169"/>
    </source>
</evidence>
<dbReference type="eggNOG" id="arCOG06192">
    <property type="taxonomic scope" value="Archaea"/>
</dbReference>
<dbReference type="InterPro" id="IPR000700">
    <property type="entry name" value="PAS-assoc_C"/>
</dbReference>
<dbReference type="InterPro" id="IPR000014">
    <property type="entry name" value="PAS"/>
</dbReference>
<dbReference type="PROSITE" id="PS50112">
    <property type="entry name" value="PAS"/>
    <property type="match status" value="1"/>
</dbReference>
<feature type="modified residue" description="4-aspartylphosphate" evidence="3">
    <location>
        <position position="53"/>
    </location>
</feature>
<accession>A7I6F2</accession>
<dbReference type="InterPro" id="IPR019734">
    <property type="entry name" value="TPR_rpt"/>
</dbReference>
<evidence type="ECO:0000256" key="1">
    <source>
        <dbReference type="ARBA" id="ARBA00022737"/>
    </source>
</evidence>
<dbReference type="GO" id="GO:0000160">
    <property type="term" value="P:phosphorelay signal transduction system"/>
    <property type="evidence" value="ECO:0007669"/>
    <property type="project" value="InterPro"/>
</dbReference>
<evidence type="ECO:0000256" key="4">
    <source>
        <dbReference type="PROSITE-ProRule" id="PRU00339"/>
    </source>
</evidence>
<feature type="repeat" description="TPR" evidence="4">
    <location>
        <begin position="303"/>
        <end position="336"/>
    </location>
</feature>
<dbReference type="Proteomes" id="UP000002408">
    <property type="component" value="Chromosome"/>
</dbReference>
<keyword evidence="9" id="KW-1185">Reference proteome</keyword>
<feature type="repeat" description="TPR" evidence="4">
    <location>
        <begin position="337"/>
        <end position="370"/>
    </location>
</feature>
<dbReference type="AlphaFoldDB" id="A7I6F2"/>
<dbReference type="SMART" id="SM00028">
    <property type="entry name" value="TPR"/>
    <property type="match status" value="4"/>
</dbReference>
<dbReference type="InterPro" id="IPR001789">
    <property type="entry name" value="Sig_transdc_resp-reg_receiver"/>
</dbReference>
<dbReference type="Pfam" id="PF00072">
    <property type="entry name" value="Response_reg"/>
    <property type="match status" value="1"/>
</dbReference>
<dbReference type="InterPro" id="IPR013656">
    <property type="entry name" value="PAS_4"/>
</dbReference>
<evidence type="ECO:0000259" key="7">
    <source>
        <dbReference type="PROSITE" id="PS50113"/>
    </source>
</evidence>
<dbReference type="STRING" id="456442.Mboo_0795"/>
<dbReference type="PROSITE" id="PS50110">
    <property type="entry name" value="RESPONSE_REGULATORY"/>
    <property type="match status" value="1"/>
</dbReference>
<dbReference type="HOGENOM" id="CLU_596673_0_0_2"/>
<feature type="domain" description="Response regulatory" evidence="5">
    <location>
        <begin position="3"/>
        <end position="118"/>
    </location>
</feature>
<dbReference type="CDD" id="cd00156">
    <property type="entry name" value="REC"/>
    <property type="match status" value="1"/>
</dbReference>
<dbReference type="eggNOG" id="arCOG03038">
    <property type="taxonomic scope" value="Archaea"/>
</dbReference>
<reference evidence="9" key="1">
    <citation type="journal article" date="2015" name="Microbiology">
        <title>Genome of Methanoregula boonei 6A8 reveals adaptations to oligotrophic peatland environments.</title>
        <authorList>
            <person name="Braeuer S."/>
            <person name="Cadillo-Quiroz H."/>
            <person name="Kyrpides N."/>
            <person name="Woyke T."/>
            <person name="Goodwin L."/>
            <person name="Detter C."/>
            <person name="Podell S."/>
            <person name="Yavitt J.B."/>
            <person name="Zinder S.H."/>
        </authorList>
    </citation>
    <scope>NUCLEOTIDE SEQUENCE [LARGE SCALE GENOMIC DNA]</scope>
    <source>
        <strain evidence="9">DSM 21154 / JCM 14090 / 6A8</strain>
    </source>
</reference>
<dbReference type="RefSeq" id="WP_012106337.1">
    <property type="nucleotide sequence ID" value="NC_009712.1"/>
</dbReference>
<organism evidence="8 9">
    <name type="scientific">Methanoregula boonei (strain DSM 21154 / JCM 14090 / 6A8)</name>
    <dbReference type="NCBI Taxonomy" id="456442"/>
    <lineage>
        <taxon>Archaea</taxon>
        <taxon>Methanobacteriati</taxon>
        <taxon>Methanobacteriota</taxon>
        <taxon>Stenosarchaea group</taxon>
        <taxon>Methanomicrobia</taxon>
        <taxon>Methanomicrobiales</taxon>
        <taxon>Methanoregulaceae</taxon>
        <taxon>Methanoregula</taxon>
    </lineage>
</organism>
<dbReference type="InterPro" id="IPR011990">
    <property type="entry name" value="TPR-like_helical_dom_sf"/>
</dbReference>
<dbReference type="OrthoDB" id="116661at2157"/>
<gene>
    <name evidence="8" type="ordered locus">Mboo_0795</name>
</gene>
<dbReference type="Gene3D" id="3.40.50.2300">
    <property type="match status" value="1"/>
</dbReference>
<dbReference type="PROSITE" id="PS50005">
    <property type="entry name" value="TPR"/>
    <property type="match status" value="2"/>
</dbReference>
<evidence type="ECO:0000256" key="2">
    <source>
        <dbReference type="ARBA" id="ARBA00022803"/>
    </source>
</evidence>
<evidence type="ECO:0000313" key="8">
    <source>
        <dbReference type="EMBL" id="ABS55313.1"/>
    </source>
</evidence>
<dbReference type="PROSITE" id="PS50113">
    <property type="entry name" value="PAC"/>
    <property type="match status" value="1"/>
</dbReference>
<dbReference type="PANTHER" id="PTHR44858">
    <property type="entry name" value="TETRATRICOPEPTIDE REPEAT PROTEIN 6"/>
    <property type="match status" value="1"/>
</dbReference>
<dbReference type="KEGG" id="mbn:Mboo_0795"/>
<protein>
    <submittedName>
        <fullName evidence="8">Putative PAS/PAC sensor protein</fullName>
    </submittedName>
</protein>
<dbReference type="EMBL" id="CP000780">
    <property type="protein sequence ID" value="ABS55313.1"/>
    <property type="molecule type" value="Genomic_DNA"/>
</dbReference>
<dbReference type="Gene3D" id="1.25.40.10">
    <property type="entry name" value="Tetratricopeptide repeat domain"/>
    <property type="match status" value="1"/>
</dbReference>
<dbReference type="Pfam" id="PF08448">
    <property type="entry name" value="PAS_4"/>
    <property type="match status" value="1"/>
</dbReference>